<comment type="cofactor">
    <cofactor evidence="1 9">
        <name>pyridoxal 5'-phosphate</name>
        <dbReference type="ChEBI" id="CHEBI:597326"/>
    </cofactor>
</comment>
<dbReference type="EMBL" id="JBGBPQ010000010">
    <property type="protein sequence ID" value="KAL1518593.1"/>
    <property type="molecule type" value="Genomic_DNA"/>
</dbReference>
<dbReference type="PROSITE" id="PS00165">
    <property type="entry name" value="DEHYDRATASE_SER_THR"/>
    <property type="match status" value="1"/>
</dbReference>
<dbReference type="CDD" id="cd01560">
    <property type="entry name" value="Thr-synth_2"/>
    <property type="match status" value="1"/>
</dbReference>
<feature type="region of interest" description="Disordered" evidence="10">
    <location>
        <begin position="32"/>
        <end position="60"/>
    </location>
</feature>
<dbReference type="GO" id="GO:0004795">
    <property type="term" value="F:threonine synthase activity"/>
    <property type="evidence" value="ECO:0007669"/>
    <property type="project" value="UniProtKB-EC"/>
</dbReference>
<dbReference type="InterPro" id="IPR000634">
    <property type="entry name" value="Ser/Thr_deHydtase_PyrdxlP-BS"/>
</dbReference>
<dbReference type="GO" id="GO:0009088">
    <property type="term" value="P:threonine biosynthetic process"/>
    <property type="evidence" value="ECO:0007669"/>
    <property type="project" value="UniProtKB-KW"/>
</dbReference>
<dbReference type="Gene3D" id="3.90.1380.10">
    <property type="entry name" value="Threonine synthase, N-terminal domain"/>
    <property type="match status" value="1"/>
</dbReference>
<evidence type="ECO:0000313" key="14">
    <source>
        <dbReference type="Proteomes" id="UP001515480"/>
    </source>
</evidence>
<keyword evidence="14" id="KW-1185">Reference proteome</keyword>
<keyword evidence="7 9" id="KW-0663">Pyridoxal phosphate</keyword>
<evidence type="ECO:0000256" key="5">
    <source>
        <dbReference type="ARBA" id="ARBA00022605"/>
    </source>
</evidence>
<dbReference type="InterPro" id="IPR037158">
    <property type="entry name" value="Thr_synth_N_sf"/>
</dbReference>
<evidence type="ECO:0000256" key="2">
    <source>
        <dbReference type="ARBA" id="ARBA00004979"/>
    </source>
</evidence>
<evidence type="ECO:0000256" key="6">
    <source>
        <dbReference type="ARBA" id="ARBA00022697"/>
    </source>
</evidence>
<proteinExistence type="inferred from homology"/>
<dbReference type="PANTHER" id="PTHR42690">
    <property type="entry name" value="THREONINE SYNTHASE FAMILY MEMBER"/>
    <property type="match status" value="1"/>
</dbReference>
<dbReference type="GO" id="GO:0030170">
    <property type="term" value="F:pyridoxal phosphate binding"/>
    <property type="evidence" value="ECO:0007669"/>
    <property type="project" value="InterPro"/>
</dbReference>
<dbReference type="InterPro" id="IPR036052">
    <property type="entry name" value="TrpB-like_PALP_sf"/>
</dbReference>
<dbReference type="InterPro" id="IPR051166">
    <property type="entry name" value="Threonine_Synthase"/>
</dbReference>
<sequence length="533" mass="56943">MLSRAAAAMRAGVSSGVRGGRLPPLAATVAPSHPALSGRVHTRRMSSSPPPIRYRSTRGGQSGLSFSEAVLQGLASDRGLFVPEVVPRLPPGAPEVWRGLSFEALAFEVMSLYIDRSEVDAAALKDIIARSYSTFRHPEVTPVHPITDGMHTLELFHGPTFAFKDVALQFLGNLFEHLLAQRPGRLITVLGATSGDTGSSAIQGLRGKKGVECFIMYPDGRTSRTQELQMITITDPNIHNIAVGGTFDDCQAIVKASFNDHAFRDKHSLAAVNSINWARILAQQVYYIYAYLKVTQPPAAGAPPPKVSFSVPTGNFGDILAGYYAKRMGLPVDQLIVATNSNDILHRFFTAADYSVDRKGVTETISPSMDIGVSSNFERFLFHMTGDDATQMAELMAGFEATSRLAATDALVAACRAEMTSARVEDSEVLATIADVHSRAAGYTLDPHSAIGVAAARKVGAAPGVPMVCLACAHWAKFPDANRAALGEEAASALVVPEELASLSKLPARVSQQPNSAKVVQAYIEKTLAERVG</sequence>
<dbReference type="Pfam" id="PF00291">
    <property type="entry name" value="PALP"/>
    <property type="match status" value="1"/>
</dbReference>
<feature type="domain" description="Threonine synthase N-terminal" evidence="12">
    <location>
        <begin position="53"/>
        <end position="132"/>
    </location>
</feature>
<evidence type="ECO:0000259" key="12">
    <source>
        <dbReference type="Pfam" id="PF14821"/>
    </source>
</evidence>
<dbReference type="Gene3D" id="3.40.50.1100">
    <property type="match status" value="2"/>
</dbReference>
<evidence type="ECO:0000256" key="7">
    <source>
        <dbReference type="ARBA" id="ARBA00022898"/>
    </source>
</evidence>
<accession>A0AB34JC00</accession>
<reference evidence="13 14" key="1">
    <citation type="journal article" date="2024" name="Science">
        <title>Giant polyketide synthase enzymes in the biosynthesis of giant marine polyether toxins.</title>
        <authorList>
            <person name="Fallon T.R."/>
            <person name="Shende V.V."/>
            <person name="Wierzbicki I.H."/>
            <person name="Pendleton A.L."/>
            <person name="Watervoot N.F."/>
            <person name="Auber R.P."/>
            <person name="Gonzalez D.J."/>
            <person name="Wisecaver J.H."/>
            <person name="Moore B.S."/>
        </authorList>
    </citation>
    <scope>NUCLEOTIDE SEQUENCE [LARGE SCALE GENOMIC DNA]</scope>
    <source>
        <strain evidence="13 14">12B1</strain>
    </source>
</reference>
<evidence type="ECO:0000256" key="8">
    <source>
        <dbReference type="ARBA" id="ARBA00023239"/>
    </source>
</evidence>
<dbReference type="InterPro" id="IPR029144">
    <property type="entry name" value="Thr_synth_N"/>
</dbReference>
<dbReference type="Proteomes" id="UP001515480">
    <property type="component" value="Unassembled WGS sequence"/>
</dbReference>
<keyword evidence="6" id="KW-0791">Threonine biosynthesis</keyword>
<evidence type="ECO:0000256" key="4">
    <source>
        <dbReference type="ARBA" id="ARBA00013028"/>
    </source>
</evidence>
<gene>
    <name evidence="13" type="ORF">AB1Y20_002881</name>
</gene>
<comment type="similarity">
    <text evidence="3">Belongs to the threonine synthase family.</text>
</comment>
<evidence type="ECO:0000256" key="1">
    <source>
        <dbReference type="ARBA" id="ARBA00001933"/>
    </source>
</evidence>
<dbReference type="Pfam" id="PF24857">
    <property type="entry name" value="THR4_C"/>
    <property type="match status" value="1"/>
</dbReference>
<dbReference type="SUPFAM" id="SSF53686">
    <property type="entry name" value="Tryptophan synthase beta subunit-like PLP-dependent enzymes"/>
    <property type="match status" value="1"/>
</dbReference>
<evidence type="ECO:0000256" key="10">
    <source>
        <dbReference type="SAM" id="MobiDB-lite"/>
    </source>
</evidence>
<evidence type="ECO:0000259" key="11">
    <source>
        <dbReference type="Pfam" id="PF00291"/>
    </source>
</evidence>
<evidence type="ECO:0000256" key="9">
    <source>
        <dbReference type="PIRSR" id="PIRSR604450-51"/>
    </source>
</evidence>
<feature type="domain" description="Tryptophan synthase beta chain-like PALP" evidence="11">
    <location>
        <begin position="154"/>
        <end position="413"/>
    </location>
</feature>
<dbReference type="EC" id="4.2.3.1" evidence="4"/>
<dbReference type="NCBIfam" id="TIGR00260">
    <property type="entry name" value="thrC"/>
    <property type="match status" value="1"/>
</dbReference>
<dbReference type="AlphaFoldDB" id="A0AB34JC00"/>
<name>A0AB34JC00_PRYPA</name>
<dbReference type="Pfam" id="PF14821">
    <property type="entry name" value="Thr_synth_N"/>
    <property type="match status" value="1"/>
</dbReference>
<evidence type="ECO:0000313" key="13">
    <source>
        <dbReference type="EMBL" id="KAL1518593.1"/>
    </source>
</evidence>
<protein>
    <recommendedName>
        <fullName evidence="4">threonine synthase</fullName>
        <ecNumber evidence="4">4.2.3.1</ecNumber>
    </recommendedName>
</protein>
<evidence type="ECO:0000256" key="3">
    <source>
        <dbReference type="ARBA" id="ARBA00005517"/>
    </source>
</evidence>
<dbReference type="FunFam" id="3.90.1380.10:FF:000003">
    <property type="entry name" value="THR4p Threonine synthase"/>
    <property type="match status" value="1"/>
</dbReference>
<comment type="caution">
    <text evidence="13">The sequence shown here is derived from an EMBL/GenBank/DDBJ whole genome shotgun (WGS) entry which is preliminary data.</text>
</comment>
<dbReference type="PANTHER" id="PTHR42690:SF1">
    <property type="entry name" value="THREONINE SYNTHASE-LIKE 2"/>
    <property type="match status" value="1"/>
</dbReference>
<dbReference type="InterPro" id="IPR004450">
    <property type="entry name" value="Thr_synthase-like"/>
</dbReference>
<keyword evidence="5" id="KW-0028">Amino-acid biosynthesis</keyword>
<keyword evidence="8" id="KW-0456">Lyase</keyword>
<feature type="modified residue" description="N6-(pyridoxal phosphate)lysine" evidence="9">
    <location>
        <position position="164"/>
    </location>
</feature>
<comment type="pathway">
    <text evidence="2">Amino-acid biosynthesis; L-threonine biosynthesis; L-threonine from L-aspartate: step 5/5.</text>
</comment>
<dbReference type="InterPro" id="IPR001926">
    <property type="entry name" value="TrpB-like_PALP"/>
</dbReference>
<organism evidence="13 14">
    <name type="scientific">Prymnesium parvum</name>
    <name type="common">Toxic golden alga</name>
    <dbReference type="NCBI Taxonomy" id="97485"/>
    <lineage>
        <taxon>Eukaryota</taxon>
        <taxon>Haptista</taxon>
        <taxon>Haptophyta</taxon>
        <taxon>Prymnesiophyceae</taxon>
        <taxon>Prymnesiales</taxon>
        <taxon>Prymnesiaceae</taxon>
        <taxon>Prymnesium</taxon>
    </lineage>
</organism>